<name>A0A0G0BBZ6_9BACT</name>
<keyword evidence="7 13" id="KW-0378">Hydrolase</keyword>
<keyword evidence="4" id="KW-0235">DNA replication</keyword>
<evidence type="ECO:0000313" key="14">
    <source>
        <dbReference type="Proteomes" id="UP000034127"/>
    </source>
</evidence>
<feature type="domain" description="Nudix hydrolase" evidence="12">
    <location>
        <begin position="6"/>
        <end position="133"/>
    </location>
</feature>
<comment type="cofactor">
    <cofactor evidence="1">
        <name>Mg(2+)</name>
        <dbReference type="ChEBI" id="CHEBI:18420"/>
    </cofactor>
</comment>
<dbReference type="GO" id="GO:0046872">
    <property type="term" value="F:metal ion binding"/>
    <property type="evidence" value="ECO:0007669"/>
    <property type="project" value="UniProtKB-KW"/>
</dbReference>
<evidence type="ECO:0000256" key="8">
    <source>
        <dbReference type="ARBA" id="ARBA00022842"/>
    </source>
</evidence>
<evidence type="ECO:0000313" key="13">
    <source>
        <dbReference type="EMBL" id="KKP67033.1"/>
    </source>
</evidence>
<dbReference type="Proteomes" id="UP000034127">
    <property type="component" value="Unassembled WGS sequence"/>
</dbReference>
<sequence length="133" mass="15540">MLDKYHIVLAVGAFIVDREKRLLIVKKSPQEKIDGGLWTIPGGKVDPNEPIIDALLRETLEEVNLKIKPVRWIGEDVFESSGYFYHAQHFLCKAYQCNVTLEKNLTDYHWLKKSEVEKFEFPVNIKKRILEIL</sequence>
<comment type="similarity">
    <text evidence="2">Belongs to the Nudix hydrolase family.</text>
</comment>
<dbReference type="Pfam" id="PF00293">
    <property type="entry name" value="NUDIX"/>
    <property type="match status" value="1"/>
</dbReference>
<keyword evidence="5" id="KW-0479">Metal-binding</keyword>
<comment type="caution">
    <text evidence="13">The sequence shown here is derived from an EMBL/GenBank/DDBJ whole genome shotgun (WGS) entry which is preliminary data.</text>
</comment>
<keyword evidence="3" id="KW-0515">Mutator protein</keyword>
<evidence type="ECO:0000259" key="12">
    <source>
        <dbReference type="PROSITE" id="PS51462"/>
    </source>
</evidence>
<dbReference type="GO" id="GO:0008413">
    <property type="term" value="F:8-oxo-7,8-dihydroguanosine triphosphate pyrophosphatase activity"/>
    <property type="evidence" value="ECO:0007669"/>
    <property type="project" value="TreeGrafter"/>
</dbReference>
<accession>A0A0G0BBZ6</accession>
<dbReference type="AlphaFoldDB" id="A0A0G0BBZ6"/>
<keyword evidence="9" id="KW-0234">DNA repair</keyword>
<evidence type="ECO:0000256" key="11">
    <source>
        <dbReference type="ARBA" id="ARBA00038905"/>
    </source>
</evidence>
<gene>
    <name evidence="13" type="ORF">UR63_C0023G0002</name>
</gene>
<dbReference type="PROSITE" id="PS00893">
    <property type="entry name" value="NUDIX_BOX"/>
    <property type="match status" value="1"/>
</dbReference>
<dbReference type="PANTHER" id="PTHR47707">
    <property type="entry name" value="8-OXO-DGTP DIPHOSPHATASE"/>
    <property type="match status" value="1"/>
</dbReference>
<dbReference type="GO" id="GO:0035539">
    <property type="term" value="F:8-oxo-7,8-dihydrodeoxyguanosine triphosphate pyrophosphatase activity"/>
    <property type="evidence" value="ECO:0007669"/>
    <property type="project" value="UniProtKB-EC"/>
</dbReference>
<dbReference type="GO" id="GO:0006281">
    <property type="term" value="P:DNA repair"/>
    <property type="evidence" value="ECO:0007669"/>
    <property type="project" value="UniProtKB-KW"/>
</dbReference>
<keyword evidence="8" id="KW-0460">Magnesium</keyword>
<evidence type="ECO:0000256" key="9">
    <source>
        <dbReference type="ARBA" id="ARBA00023204"/>
    </source>
</evidence>
<dbReference type="EMBL" id="LBPX01000023">
    <property type="protein sequence ID" value="KKP67033.1"/>
    <property type="molecule type" value="Genomic_DNA"/>
</dbReference>
<dbReference type="InterPro" id="IPR000086">
    <property type="entry name" value="NUDIX_hydrolase_dom"/>
</dbReference>
<organism evidence="13 14">
    <name type="scientific">Candidatus Roizmanbacteria bacterium GW2011_GWC2_35_12</name>
    <dbReference type="NCBI Taxonomy" id="1618485"/>
    <lineage>
        <taxon>Bacteria</taxon>
        <taxon>Candidatus Roizmaniibacteriota</taxon>
    </lineage>
</organism>
<dbReference type="InterPro" id="IPR015797">
    <property type="entry name" value="NUDIX_hydrolase-like_dom_sf"/>
</dbReference>
<proteinExistence type="inferred from homology"/>
<evidence type="ECO:0000256" key="4">
    <source>
        <dbReference type="ARBA" id="ARBA00022705"/>
    </source>
</evidence>
<dbReference type="InterPro" id="IPR020084">
    <property type="entry name" value="NUDIX_hydrolase_CS"/>
</dbReference>
<comment type="catalytic activity">
    <reaction evidence="10">
        <text>8-oxo-dGTP + H2O = 8-oxo-dGMP + diphosphate + H(+)</text>
        <dbReference type="Rhea" id="RHEA:31575"/>
        <dbReference type="ChEBI" id="CHEBI:15377"/>
        <dbReference type="ChEBI" id="CHEBI:15378"/>
        <dbReference type="ChEBI" id="CHEBI:33019"/>
        <dbReference type="ChEBI" id="CHEBI:63224"/>
        <dbReference type="ChEBI" id="CHEBI:77896"/>
        <dbReference type="EC" id="3.6.1.55"/>
    </reaction>
</comment>
<dbReference type="PROSITE" id="PS51462">
    <property type="entry name" value="NUDIX"/>
    <property type="match status" value="1"/>
</dbReference>
<dbReference type="GO" id="GO:0044716">
    <property type="term" value="F:8-oxo-GDP phosphatase activity"/>
    <property type="evidence" value="ECO:0007669"/>
    <property type="project" value="TreeGrafter"/>
</dbReference>
<evidence type="ECO:0000256" key="10">
    <source>
        <dbReference type="ARBA" id="ARBA00035861"/>
    </source>
</evidence>
<protein>
    <recommendedName>
        <fullName evidence="11">8-oxo-dGTP diphosphatase</fullName>
        <ecNumber evidence="11">3.6.1.55</ecNumber>
    </recommendedName>
</protein>
<dbReference type="Gene3D" id="3.90.79.10">
    <property type="entry name" value="Nucleoside Triphosphate Pyrophosphohydrolase"/>
    <property type="match status" value="1"/>
</dbReference>
<dbReference type="PANTHER" id="PTHR47707:SF1">
    <property type="entry name" value="NUDIX HYDROLASE FAMILY PROTEIN"/>
    <property type="match status" value="1"/>
</dbReference>
<dbReference type="GO" id="GO:0006260">
    <property type="term" value="P:DNA replication"/>
    <property type="evidence" value="ECO:0007669"/>
    <property type="project" value="UniProtKB-KW"/>
</dbReference>
<dbReference type="GO" id="GO:0044715">
    <property type="term" value="F:8-oxo-dGDP phosphatase activity"/>
    <property type="evidence" value="ECO:0007669"/>
    <property type="project" value="TreeGrafter"/>
</dbReference>
<evidence type="ECO:0000256" key="5">
    <source>
        <dbReference type="ARBA" id="ARBA00022723"/>
    </source>
</evidence>
<reference evidence="13 14" key="1">
    <citation type="journal article" date="2015" name="Nature">
        <title>rRNA introns, odd ribosomes, and small enigmatic genomes across a large radiation of phyla.</title>
        <authorList>
            <person name="Brown C.T."/>
            <person name="Hug L.A."/>
            <person name="Thomas B.C."/>
            <person name="Sharon I."/>
            <person name="Castelle C.J."/>
            <person name="Singh A."/>
            <person name="Wilkins M.J."/>
            <person name="Williams K.H."/>
            <person name="Banfield J.F."/>
        </authorList>
    </citation>
    <scope>NUCLEOTIDE SEQUENCE [LARGE SCALE GENOMIC DNA]</scope>
</reference>
<evidence type="ECO:0000256" key="1">
    <source>
        <dbReference type="ARBA" id="ARBA00001946"/>
    </source>
</evidence>
<dbReference type="CDD" id="cd02883">
    <property type="entry name" value="NUDIX_Hydrolase"/>
    <property type="match status" value="1"/>
</dbReference>
<dbReference type="InterPro" id="IPR047127">
    <property type="entry name" value="MutT-like"/>
</dbReference>
<dbReference type="SUPFAM" id="SSF55811">
    <property type="entry name" value="Nudix"/>
    <property type="match status" value="1"/>
</dbReference>
<evidence type="ECO:0000256" key="3">
    <source>
        <dbReference type="ARBA" id="ARBA00022457"/>
    </source>
</evidence>
<evidence type="ECO:0000256" key="7">
    <source>
        <dbReference type="ARBA" id="ARBA00022801"/>
    </source>
</evidence>
<dbReference type="EC" id="3.6.1.55" evidence="11"/>
<keyword evidence="6" id="KW-0227">DNA damage</keyword>
<evidence type="ECO:0000256" key="6">
    <source>
        <dbReference type="ARBA" id="ARBA00022763"/>
    </source>
</evidence>
<evidence type="ECO:0000256" key="2">
    <source>
        <dbReference type="ARBA" id="ARBA00005582"/>
    </source>
</evidence>